<evidence type="ECO:0000313" key="3">
    <source>
        <dbReference type="Proteomes" id="UP000597762"/>
    </source>
</evidence>
<sequence>MTPNGELNAGPPPIGSSWYQPLGWLRVQMLSADNKCGVAVLTQCTDPCGVAIPLGLYTPGTENIKLVSTSTHETWDTKTSTNFLADPEDLHNPRGSCPVCPCTFTRAASLAAHLWKKTSCRMEQYKEKPRRHTSLECPHLRLVVPSEAQCPGPDGGWARAVPDSPRSNYPTSGDFESSGGRPVANGQLKRLKSSNRRLSFLAVQSKRWRLIAQRIGPVPTDEEQVMAEPQPYEHIETETEQGITDYINGILPSIPDPVVQE</sequence>
<comment type="caution">
    <text evidence="2">The sequence shown here is derived from an EMBL/GenBank/DDBJ whole genome shotgun (WGS) entry which is preliminary data.</text>
</comment>
<protein>
    <submittedName>
        <fullName evidence="2">Uncharacterized protein</fullName>
    </submittedName>
</protein>
<feature type="region of interest" description="Disordered" evidence="1">
    <location>
        <begin position="148"/>
        <end position="184"/>
    </location>
</feature>
<evidence type="ECO:0000256" key="1">
    <source>
        <dbReference type="SAM" id="MobiDB-lite"/>
    </source>
</evidence>
<proteinExistence type="predicted"/>
<dbReference type="EMBL" id="CAHIKZ030002747">
    <property type="protein sequence ID" value="CAE1291595.1"/>
    <property type="molecule type" value="Genomic_DNA"/>
</dbReference>
<organism evidence="2 3">
    <name type="scientific">Acanthosepion pharaonis</name>
    <name type="common">Pharaoh cuttlefish</name>
    <name type="synonym">Sepia pharaonis</name>
    <dbReference type="NCBI Taxonomy" id="158019"/>
    <lineage>
        <taxon>Eukaryota</taxon>
        <taxon>Metazoa</taxon>
        <taxon>Spiralia</taxon>
        <taxon>Lophotrochozoa</taxon>
        <taxon>Mollusca</taxon>
        <taxon>Cephalopoda</taxon>
        <taxon>Coleoidea</taxon>
        <taxon>Decapodiformes</taxon>
        <taxon>Sepiida</taxon>
        <taxon>Sepiina</taxon>
        <taxon>Sepiidae</taxon>
        <taxon>Acanthosepion</taxon>
    </lineage>
</organism>
<evidence type="ECO:0000313" key="2">
    <source>
        <dbReference type="EMBL" id="CAE1291595.1"/>
    </source>
</evidence>
<dbReference type="Proteomes" id="UP000597762">
    <property type="component" value="Unassembled WGS sequence"/>
</dbReference>
<feature type="compositionally biased region" description="Polar residues" evidence="1">
    <location>
        <begin position="165"/>
        <end position="175"/>
    </location>
</feature>
<name>A0A812D8G1_ACAPH</name>
<accession>A0A812D8G1</accession>
<gene>
    <name evidence="2" type="ORF">SPHA_48829</name>
</gene>
<keyword evidence="3" id="KW-1185">Reference proteome</keyword>
<reference evidence="2" key="1">
    <citation type="submission" date="2021-01" db="EMBL/GenBank/DDBJ databases">
        <authorList>
            <person name="Li R."/>
            <person name="Bekaert M."/>
        </authorList>
    </citation>
    <scope>NUCLEOTIDE SEQUENCE</scope>
    <source>
        <strain evidence="2">Farmed</strain>
    </source>
</reference>
<dbReference type="AlphaFoldDB" id="A0A812D8G1"/>